<keyword evidence="2" id="KW-1185">Reference proteome</keyword>
<name>A0A4Y2GPC9_ARAVE</name>
<reference evidence="1 2" key="1">
    <citation type="journal article" date="2019" name="Sci. Rep.">
        <title>Orb-weaving spider Araneus ventricosus genome elucidates the spidroin gene catalogue.</title>
        <authorList>
            <person name="Kono N."/>
            <person name="Nakamura H."/>
            <person name="Ohtoshi R."/>
            <person name="Moran D.A.P."/>
            <person name="Shinohara A."/>
            <person name="Yoshida Y."/>
            <person name="Fujiwara M."/>
            <person name="Mori M."/>
            <person name="Tomita M."/>
            <person name="Arakawa K."/>
        </authorList>
    </citation>
    <scope>NUCLEOTIDE SEQUENCE [LARGE SCALE GENOMIC DNA]</scope>
</reference>
<sequence length="103" mass="10856">MNYFSVIRPPAGQITQPQSCAFFYGDDCMRSILTGGLCRLHVGGLSNGTTLSGTPLGFRKTGQIYYPLRSSCVAPGTSLCGRLCRGKEVGETSQGISDNSGVS</sequence>
<dbReference type="EMBL" id="BGPR01001484">
    <property type="protein sequence ID" value="GBM55067.1"/>
    <property type="molecule type" value="Genomic_DNA"/>
</dbReference>
<evidence type="ECO:0000313" key="1">
    <source>
        <dbReference type="EMBL" id="GBM55067.1"/>
    </source>
</evidence>
<comment type="caution">
    <text evidence="1">The sequence shown here is derived from an EMBL/GenBank/DDBJ whole genome shotgun (WGS) entry which is preliminary data.</text>
</comment>
<accession>A0A4Y2GPC9</accession>
<gene>
    <name evidence="1" type="ORF">AVEN_145130_1</name>
</gene>
<dbReference type="AlphaFoldDB" id="A0A4Y2GPC9"/>
<evidence type="ECO:0000313" key="2">
    <source>
        <dbReference type="Proteomes" id="UP000499080"/>
    </source>
</evidence>
<proteinExistence type="predicted"/>
<organism evidence="1 2">
    <name type="scientific">Araneus ventricosus</name>
    <name type="common">Orbweaver spider</name>
    <name type="synonym">Epeira ventricosa</name>
    <dbReference type="NCBI Taxonomy" id="182803"/>
    <lineage>
        <taxon>Eukaryota</taxon>
        <taxon>Metazoa</taxon>
        <taxon>Ecdysozoa</taxon>
        <taxon>Arthropoda</taxon>
        <taxon>Chelicerata</taxon>
        <taxon>Arachnida</taxon>
        <taxon>Araneae</taxon>
        <taxon>Araneomorphae</taxon>
        <taxon>Entelegynae</taxon>
        <taxon>Araneoidea</taxon>
        <taxon>Araneidae</taxon>
        <taxon>Araneus</taxon>
    </lineage>
</organism>
<protein>
    <submittedName>
        <fullName evidence="1">Uncharacterized protein</fullName>
    </submittedName>
</protein>
<dbReference type="Proteomes" id="UP000499080">
    <property type="component" value="Unassembled WGS sequence"/>
</dbReference>